<organism evidence="2 3">
    <name type="scientific">Thelonectria olida</name>
    <dbReference type="NCBI Taxonomy" id="1576542"/>
    <lineage>
        <taxon>Eukaryota</taxon>
        <taxon>Fungi</taxon>
        <taxon>Dikarya</taxon>
        <taxon>Ascomycota</taxon>
        <taxon>Pezizomycotina</taxon>
        <taxon>Sordariomycetes</taxon>
        <taxon>Hypocreomycetidae</taxon>
        <taxon>Hypocreales</taxon>
        <taxon>Nectriaceae</taxon>
        <taxon>Thelonectria</taxon>
    </lineage>
</organism>
<protein>
    <submittedName>
        <fullName evidence="2">Uncharacterized protein</fullName>
    </submittedName>
</protein>
<dbReference type="AlphaFoldDB" id="A0A9P8W1R0"/>
<reference evidence="2 3" key="1">
    <citation type="journal article" date="2021" name="Nat. Commun.">
        <title>Genetic determinants of endophytism in the Arabidopsis root mycobiome.</title>
        <authorList>
            <person name="Mesny F."/>
            <person name="Miyauchi S."/>
            <person name="Thiergart T."/>
            <person name="Pickel B."/>
            <person name="Atanasova L."/>
            <person name="Karlsson M."/>
            <person name="Huettel B."/>
            <person name="Barry K.W."/>
            <person name="Haridas S."/>
            <person name="Chen C."/>
            <person name="Bauer D."/>
            <person name="Andreopoulos W."/>
            <person name="Pangilinan J."/>
            <person name="LaButti K."/>
            <person name="Riley R."/>
            <person name="Lipzen A."/>
            <person name="Clum A."/>
            <person name="Drula E."/>
            <person name="Henrissat B."/>
            <person name="Kohler A."/>
            <person name="Grigoriev I.V."/>
            <person name="Martin F.M."/>
            <person name="Hacquard S."/>
        </authorList>
    </citation>
    <scope>NUCLEOTIDE SEQUENCE [LARGE SCALE GENOMIC DNA]</scope>
    <source>
        <strain evidence="2 3">MPI-CAGE-CH-0241</strain>
    </source>
</reference>
<proteinExistence type="predicted"/>
<comment type="caution">
    <text evidence="2">The sequence shown here is derived from an EMBL/GenBank/DDBJ whole genome shotgun (WGS) entry which is preliminary data.</text>
</comment>
<dbReference type="Proteomes" id="UP000777438">
    <property type="component" value="Unassembled WGS sequence"/>
</dbReference>
<evidence type="ECO:0000256" key="1">
    <source>
        <dbReference type="SAM" id="MobiDB-lite"/>
    </source>
</evidence>
<dbReference type="OrthoDB" id="5096148at2759"/>
<evidence type="ECO:0000313" key="3">
    <source>
        <dbReference type="Proteomes" id="UP000777438"/>
    </source>
</evidence>
<evidence type="ECO:0000313" key="2">
    <source>
        <dbReference type="EMBL" id="KAH6886837.1"/>
    </source>
</evidence>
<gene>
    <name evidence="2" type="ORF">B0T10DRAFT_461304</name>
</gene>
<dbReference type="Gene3D" id="1.25.40.20">
    <property type="entry name" value="Ankyrin repeat-containing domain"/>
    <property type="match status" value="1"/>
</dbReference>
<name>A0A9P8W1R0_9HYPO</name>
<dbReference type="InterPro" id="IPR036770">
    <property type="entry name" value="Ankyrin_rpt-contain_sf"/>
</dbReference>
<accession>A0A9P8W1R0</accession>
<keyword evidence="3" id="KW-1185">Reference proteome</keyword>
<dbReference type="InterPro" id="IPR002110">
    <property type="entry name" value="Ankyrin_rpt"/>
</dbReference>
<feature type="compositionally biased region" description="Polar residues" evidence="1">
    <location>
        <begin position="83"/>
        <end position="101"/>
    </location>
</feature>
<dbReference type="EMBL" id="JAGPYM010000015">
    <property type="protein sequence ID" value="KAH6886837.1"/>
    <property type="molecule type" value="Genomic_DNA"/>
</dbReference>
<feature type="region of interest" description="Disordered" evidence="1">
    <location>
        <begin position="81"/>
        <end position="153"/>
    </location>
</feature>
<sequence length="169" mass="17670">MLKYDCIKSTFSASMFPESTTQRTALAAACAEGRDVCAQLLLDAKADVNRGGLFGSPLELASRYHHIDIVEKLLTVLKENEGSSDNLESSHSPGPLSTGSTLHEAAKEGHDAGVTSPSQGAEAPQMAQNSLGGSPGKKAAKEERGTDDQCALAQTASSAPQLWLFAVLP</sequence>
<dbReference type="SUPFAM" id="SSF48403">
    <property type="entry name" value="Ankyrin repeat"/>
    <property type="match status" value="1"/>
</dbReference>
<dbReference type="Pfam" id="PF12796">
    <property type="entry name" value="Ank_2"/>
    <property type="match status" value="1"/>
</dbReference>